<dbReference type="SUPFAM" id="SSF53092">
    <property type="entry name" value="Creatinase/prolidase N-terminal domain"/>
    <property type="match status" value="1"/>
</dbReference>
<dbReference type="InterPro" id="IPR000994">
    <property type="entry name" value="Pept_M24"/>
</dbReference>
<feature type="compositionally biased region" description="Polar residues" evidence="15">
    <location>
        <begin position="799"/>
        <end position="811"/>
    </location>
</feature>
<keyword evidence="11" id="KW-0464">Manganese</keyword>
<dbReference type="InterPro" id="IPR007865">
    <property type="entry name" value="Aminopep_P_N"/>
</dbReference>
<evidence type="ECO:0000256" key="10">
    <source>
        <dbReference type="ARBA" id="ARBA00023163"/>
    </source>
</evidence>
<sequence>MSTDVAEDDPGQGSTNDWLANDVPSPSLSAKSDNEGDDDGNNSIDAPSQPIQKRRRVTRACDECRRKKIKCDGKQPCTHCSVYSYECTYDKPSNRRRNPAPQYIEALESRLQRAESLLHKFMPDVDLADPNLDPAIQQEFNNRENARSGSKARQIHTPQSQHSSHVHVAQPEQNEAHLTSMIDSIGQLELDDRGGWDFHGVSSGAVFLKRMKEHFRGMLGPVGKTPFLARPDRTPSLANLDSPSPSVSTPFSAVPACPELPPKEVARKLCYYSLSCATCLVRIVHVPTFYENFEKLYEKPLDSLSQDETHFLGLLYAVMALGCMYNNLDDDTGSMAFREATDEGIKYYNSARSLLQDITECRDLTSLQALLFIILFLQATSNLSGCYSFVGIALRSALRIGLHRHLQHEKINTIEEEVRKRVFYVIRQMDIYVSTLLGFPLLLNVDDIDQPFPAEVDDEFITPTGILQPPLGTSSFFEAFNAHSQLMEILSKITKYVYPMKGLGQSVMKDNKPTSTYLISYGRIKEIEADLHSWFERLPQNWRPSADGPIEVVRVRHLLRFAYAHVQLVLYRPFLHYVSPRLSQGTKVDELSYACAAAAISVSRNIVHIGLEIRKQRVLSGPYWFMLYTEFFAVLSLVFYATENPEKPGSGEVLADARAGRQMIAALADKSMSAERLTNALQVLFDQIPEQLDPGRMRTVPSKKRSAPMGRPSSVSSQQTTMPPSMSSRQTADYVRGTSQLTNTSYATSFTQGTLDQAPTTTAAGFPDSAFSTNFGDFMSMDMQARDTPDSTSTAASSQRNPYPSQPLSIQNPVNKLDSLMFPSEDPFAYPNQPMMELGYPGKSDPPSSVSDHSGQDMQLFLTGTFDDVESQIFGNPPPYMMHQQGQPMMNMSNQMFDPGMMGMQASASHPMMAQQRHPQQQVQSHMRAHPQHPANSMTNRRAHTQRHQERQIQQMFTEQGMQADWGGFFGSGRGGFQGIVRWPACVAFTWWHLGSGWSRTQIPEQAANWLDASVRLGFSGRTCASSWSRVGSELVIAVCLSMPKPICGQPSREPAAASASPPVSARADAAGHVLDYELVLEDEFDALCVEVNTGDHLQSSTSSSTNKYPAKLHARKVAAELGVSDGLIYLPGEPTRLYEDSDQSPPFKQRRYFYYLTGADFPDCAVTYEIANDRLTLWIPYVEPRQVLWYGATPNAAEAMRSYDVDDVRYTAQLSKFLHSQLRPATTLYILHPDQAPKLADRPRGQTHINYSKLRPAMDEARVVKTDYEVALIRRAAVISSAAHRAVAERLLTMRNEQDIEAVLVAECTARGAHAQAYPIIAGAGTNASTLHYDANNQTLEGKQLIVIDAGCEWQCYASDITRTLPISGSFTPEAAAIHAIVQRMQDECIARIRPGCVFYSLHLHAADVAIRGLLKLGILRGAFDDIQKAGTVAAFFPHGLGHHVGLEVHDVTGADRLLMRESFHIEGGKREMVTPTTLIGLRRMASVPPPYKGRQALRPNMIVTVEPGLYFCRPFIEGYFLSNSAHAQFIDKELLESYYDVGGVRIEDDILVTEDGHENISADAPKGDELLDVINGSFEILT</sequence>
<keyword evidence="12" id="KW-0539">Nucleus</keyword>
<dbReference type="CDD" id="cd12148">
    <property type="entry name" value="fungal_TF_MHR"/>
    <property type="match status" value="1"/>
</dbReference>
<dbReference type="Proteomes" id="UP000717696">
    <property type="component" value="Unassembled WGS sequence"/>
</dbReference>
<keyword evidence="10" id="KW-0804">Transcription</keyword>
<dbReference type="InterPro" id="IPR036005">
    <property type="entry name" value="Creatinase/aminopeptidase-like"/>
</dbReference>
<evidence type="ECO:0000256" key="5">
    <source>
        <dbReference type="ARBA" id="ARBA00022801"/>
    </source>
</evidence>
<evidence type="ECO:0000256" key="1">
    <source>
        <dbReference type="ARBA" id="ARBA00001936"/>
    </source>
</evidence>
<feature type="region of interest" description="Disordered" evidence="15">
    <location>
        <begin position="693"/>
        <end position="732"/>
    </location>
</feature>
<dbReference type="Gene3D" id="3.90.230.10">
    <property type="entry name" value="Creatinase/methionine aminopeptidase superfamily"/>
    <property type="match status" value="1"/>
</dbReference>
<evidence type="ECO:0000256" key="14">
    <source>
        <dbReference type="RuleBase" id="RU000590"/>
    </source>
</evidence>
<dbReference type="GO" id="GO:0008270">
    <property type="term" value="F:zinc ion binding"/>
    <property type="evidence" value="ECO:0007669"/>
    <property type="project" value="InterPro"/>
</dbReference>
<evidence type="ECO:0000313" key="18">
    <source>
        <dbReference type="Proteomes" id="UP000717696"/>
    </source>
</evidence>
<dbReference type="GO" id="GO:0070006">
    <property type="term" value="F:metalloaminopeptidase activity"/>
    <property type="evidence" value="ECO:0007669"/>
    <property type="project" value="InterPro"/>
</dbReference>
<dbReference type="GO" id="GO:0005634">
    <property type="term" value="C:nucleus"/>
    <property type="evidence" value="ECO:0007669"/>
    <property type="project" value="UniProtKB-SubCell"/>
</dbReference>
<dbReference type="PROSITE" id="PS50048">
    <property type="entry name" value="ZN2_CY6_FUNGAL_2"/>
    <property type="match status" value="1"/>
</dbReference>
<dbReference type="Gene3D" id="4.10.240.10">
    <property type="entry name" value="Zn(2)-C6 fungal-type DNA-binding domain"/>
    <property type="match status" value="1"/>
</dbReference>
<feature type="region of interest" description="Disordered" evidence="15">
    <location>
        <begin position="781"/>
        <end position="811"/>
    </location>
</feature>
<evidence type="ECO:0000256" key="11">
    <source>
        <dbReference type="ARBA" id="ARBA00023211"/>
    </source>
</evidence>
<reference evidence="17" key="1">
    <citation type="journal article" date="2021" name="Nat. Commun.">
        <title>Genetic determinants of endophytism in the Arabidopsis root mycobiome.</title>
        <authorList>
            <person name="Mesny F."/>
            <person name="Miyauchi S."/>
            <person name="Thiergart T."/>
            <person name="Pickel B."/>
            <person name="Atanasova L."/>
            <person name="Karlsson M."/>
            <person name="Huettel B."/>
            <person name="Barry K.W."/>
            <person name="Haridas S."/>
            <person name="Chen C."/>
            <person name="Bauer D."/>
            <person name="Andreopoulos W."/>
            <person name="Pangilinan J."/>
            <person name="LaButti K."/>
            <person name="Riley R."/>
            <person name="Lipzen A."/>
            <person name="Clum A."/>
            <person name="Drula E."/>
            <person name="Henrissat B."/>
            <person name="Kohler A."/>
            <person name="Grigoriev I.V."/>
            <person name="Martin F.M."/>
            <person name="Hacquard S."/>
        </authorList>
    </citation>
    <scope>NUCLEOTIDE SEQUENCE</scope>
    <source>
        <strain evidence="17">MPI-CAGE-AT-0021</strain>
    </source>
</reference>
<dbReference type="Pfam" id="PF00172">
    <property type="entry name" value="Zn_clus"/>
    <property type="match status" value="1"/>
</dbReference>
<dbReference type="InterPro" id="IPR007219">
    <property type="entry name" value="XnlR_reg_dom"/>
</dbReference>
<dbReference type="EMBL" id="JAGMUU010000010">
    <property type="protein sequence ID" value="KAH7144560.1"/>
    <property type="molecule type" value="Genomic_DNA"/>
</dbReference>
<dbReference type="GO" id="GO:0030145">
    <property type="term" value="F:manganese ion binding"/>
    <property type="evidence" value="ECO:0007669"/>
    <property type="project" value="InterPro"/>
</dbReference>
<dbReference type="GO" id="GO:0000981">
    <property type="term" value="F:DNA-binding transcription factor activity, RNA polymerase II-specific"/>
    <property type="evidence" value="ECO:0007669"/>
    <property type="project" value="InterPro"/>
</dbReference>
<dbReference type="SUPFAM" id="SSF55920">
    <property type="entry name" value="Creatinase/aminopeptidase"/>
    <property type="match status" value="1"/>
</dbReference>
<dbReference type="SMART" id="SM00906">
    <property type="entry name" value="Fungal_trans"/>
    <property type="match status" value="1"/>
</dbReference>
<evidence type="ECO:0000256" key="2">
    <source>
        <dbReference type="ARBA" id="ARBA00004123"/>
    </source>
</evidence>
<dbReference type="InterPro" id="IPR051711">
    <property type="entry name" value="Stress_Response_Reg"/>
</dbReference>
<feature type="region of interest" description="Disordered" evidence="15">
    <location>
        <begin position="1"/>
        <end position="54"/>
    </location>
</feature>
<dbReference type="Gene3D" id="3.40.350.10">
    <property type="entry name" value="Creatinase/prolidase N-terminal domain"/>
    <property type="match status" value="1"/>
</dbReference>
<dbReference type="SMART" id="SM00066">
    <property type="entry name" value="GAL4"/>
    <property type="match status" value="1"/>
</dbReference>
<keyword evidence="4 14" id="KW-0479">Metal-binding</keyword>
<evidence type="ECO:0000256" key="12">
    <source>
        <dbReference type="ARBA" id="ARBA00023242"/>
    </source>
</evidence>
<keyword evidence="6" id="KW-0862">Zinc</keyword>
<keyword evidence="7" id="KW-0805">Transcription regulation</keyword>
<evidence type="ECO:0000256" key="15">
    <source>
        <dbReference type="SAM" id="MobiDB-lite"/>
    </source>
</evidence>
<dbReference type="GO" id="GO:0045944">
    <property type="term" value="P:positive regulation of transcription by RNA polymerase II"/>
    <property type="evidence" value="ECO:0007669"/>
    <property type="project" value="TreeGrafter"/>
</dbReference>
<evidence type="ECO:0000256" key="3">
    <source>
        <dbReference type="ARBA" id="ARBA00008766"/>
    </source>
</evidence>
<evidence type="ECO:0000313" key="17">
    <source>
        <dbReference type="EMBL" id="KAH7144560.1"/>
    </source>
</evidence>
<dbReference type="PANTHER" id="PTHR47540">
    <property type="entry name" value="THIAMINE REPRESSIBLE GENES REGULATORY PROTEIN THI5"/>
    <property type="match status" value="1"/>
</dbReference>
<dbReference type="Pfam" id="PF04082">
    <property type="entry name" value="Fungal_trans"/>
    <property type="match status" value="1"/>
</dbReference>
<accession>A0A9P9EUA5</accession>
<keyword evidence="5" id="KW-0378">Hydrolase</keyword>
<dbReference type="SUPFAM" id="SSF57701">
    <property type="entry name" value="Zn2/Cys6 DNA-binding domain"/>
    <property type="match status" value="1"/>
</dbReference>
<dbReference type="InterPro" id="IPR001138">
    <property type="entry name" value="Zn2Cys6_DnaBD"/>
</dbReference>
<dbReference type="InterPro" id="IPR001131">
    <property type="entry name" value="Peptidase_M24B_aminopep-P_CS"/>
</dbReference>
<dbReference type="PROSITE" id="PS00463">
    <property type="entry name" value="ZN2_CY6_FUNGAL_1"/>
    <property type="match status" value="1"/>
</dbReference>
<comment type="caution">
    <text evidence="17">The sequence shown here is derived from an EMBL/GenBank/DDBJ whole genome shotgun (WGS) entry which is preliminary data.</text>
</comment>
<keyword evidence="8" id="KW-0482">Metalloprotease</keyword>
<dbReference type="PANTHER" id="PTHR47540:SF1">
    <property type="entry name" value="ACTIVATOR OF STRESS GENES 1-RELATED"/>
    <property type="match status" value="1"/>
</dbReference>
<organism evidence="17 18">
    <name type="scientific">Dactylonectria estremocensis</name>
    <dbReference type="NCBI Taxonomy" id="1079267"/>
    <lineage>
        <taxon>Eukaryota</taxon>
        <taxon>Fungi</taxon>
        <taxon>Dikarya</taxon>
        <taxon>Ascomycota</taxon>
        <taxon>Pezizomycotina</taxon>
        <taxon>Sordariomycetes</taxon>
        <taxon>Hypocreomycetidae</taxon>
        <taxon>Hypocreales</taxon>
        <taxon>Nectriaceae</taxon>
        <taxon>Dactylonectria</taxon>
    </lineage>
</organism>
<evidence type="ECO:0000256" key="9">
    <source>
        <dbReference type="ARBA" id="ARBA00023125"/>
    </source>
</evidence>
<comment type="similarity">
    <text evidence="3 14">Belongs to the peptidase M24B family.</text>
</comment>
<dbReference type="OrthoDB" id="422427at2759"/>
<feature type="compositionally biased region" description="Acidic residues" evidence="15">
    <location>
        <begin position="1"/>
        <end position="10"/>
    </location>
</feature>
<dbReference type="InterPro" id="IPR036864">
    <property type="entry name" value="Zn2-C6_fun-type_DNA-bd_sf"/>
</dbReference>
<evidence type="ECO:0000256" key="6">
    <source>
        <dbReference type="ARBA" id="ARBA00022833"/>
    </source>
</evidence>
<evidence type="ECO:0000256" key="7">
    <source>
        <dbReference type="ARBA" id="ARBA00023015"/>
    </source>
</evidence>
<evidence type="ECO:0000259" key="16">
    <source>
        <dbReference type="PROSITE" id="PS50048"/>
    </source>
</evidence>
<dbReference type="InterPro" id="IPR029149">
    <property type="entry name" value="Creatin/AminoP/Spt16_N"/>
</dbReference>
<comment type="cofactor">
    <cofactor evidence="1">
        <name>Mn(2+)</name>
        <dbReference type="ChEBI" id="CHEBI:29035"/>
    </cofactor>
</comment>
<evidence type="ECO:0000256" key="4">
    <source>
        <dbReference type="ARBA" id="ARBA00022723"/>
    </source>
</evidence>
<feature type="compositionally biased region" description="Polar residues" evidence="15">
    <location>
        <begin position="713"/>
        <end position="732"/>
    </location>
</feature>
<dbReference type="CDD" id="cd01087">
    <property type="entry name" value="Prolidase"/>
    <property type="match status" value="1"/>
</dbReference>
<feature type="compositionally biased region" description="Polar residues" evidence="15">
    <location>
        <begin position="12"/>
        <end position="31"/>
    </location>
</feature>
<evidence type="ECO:0000256" key="8">
    <source>
        <dbReference type="ARBA" id="ARBA00023049"/>
    </source>
</evidence>
<comment type="subcellular location">
    <subcellularLocation>
        <location evidence="2">Nucleus</location>
    </subcellularLocation>
</comment>
<dbReference type="GO" id="GO:0006351">
    <property type="term" value="P:DNA-templated transcription"/>
    <property type="evidence" value="ECO:0007669"/>
    <property type="project" value="InterPro"/>
</dbReference>
<keyword evidence="9" id="KW-0238">DNA-binding</keyword>
<dbReference type="SMART" id="SM01011">
    <property type="entry name" value="AMP_N"/>
    <property type="match status" value="1"/>
</dbReference>
<dbReference type="PROSITE" id="PS00491">
    <property type="entry name" value="PROLINE_PEPTIDASE"/>
    <property type="match status" value="1"/>
</dbReference>
<dbReference type="GO" id="GO:0043565">
    <property type="term" value="F:sequence-specific DNA binding"/>
    <property type="evidence" value="ECO:0007669"/>
    <property type="project" value="TreeGrafter"/>
</dbReference>
<dbReference type="Pfam" id="PF05195">
    <property type="entry name" value="AMP_N"/>
    <property type="match status" value="1"/>
</dbReference>
<protein>
    <recommendedName>
        <fullName evidence="13">Prolidase</fullName>
    </recommendedName>
</protein>
<keyword evidence="8" id="KW-0645">Protease</keyword>
<dbReference type="Pfam" id="PF00557">
    <property type="entry name" value="Peptidase_M24"/>
    <property type="match status" value="1"/>
</dbReference>
<dbReference type="CDD" id="cd00067">
    <property type="entry name" value="GAL4"/>
    <property type="match status" value="1"/>
</dbReference>
<feature type="region of interest" description="Disordered" evidence="15">
    <location>
        <begin position="143"/>
        <end position="169"/>
    </location>
</feature>
<name>A0A9P9EUA5_9HYPO</name>
<evidence type="ECO:0000256" key="13">
    <source>
        <dbReference type="ARBA" id="ARBA00032413"/>
    </source>
</evidence>
<feature type="domain" description="Zn(2)-C6 fungal-type" evidence="16">
    <location>
        <begin position="60"/>
        <end position="89"/>
    </location>
</feature>
<proteinExistence type="inferred from homology"/>
<gene>
    <name evidence="17" type="ORF">B0J13DRAFT_444592</name>
</gene>
<keyword evidence="18" id="KW-1185">Reference proteome</keyword>